<proteinExistence type="inferred from homology"/>
<evidence type="ECO:0000256" key="2">
    <source>
        <dbReference type="ARBA" id="ARBA00022649"/>
    </source>
</evidence>
<keyword evidence="2" id="KW-1277">Toxin-antitoxin system</keyword>
<organism evidence="3 4">
    <name type="scientific">Ornithinimicrobium cryptoxanthini</name>
    <dbReference type="NCBI Taxonomy" id="2934161"/>
    <lineage>
        <taxon>Bacteria</taxon>
        <taxon>Bacillati</taxon>
        <taxon>Actinomycetota</taxon>
        <taxon>Actinomycetes</taxon>
        <taxon>Micrococcales</taxon>
        <taxon>Ornithinimicrobiaceae</taxon>
        <taxon>Ornithinimicrobium</taxon>
    </lineage>
</organism>
<dbReference type="InterPro" id="IPR011067">
    <property type="entry name" value="Plasmid_toxin/cell-grow_inhib"/>
</dbReference>
<dbReference type="EMBL" id="CP099490">
    <property type="protein sequence ID" value="USQ75950.1"/>
    <property type="molecule type" value="Genomic_DNA"/>
</dbReference>
<accession>A0ABY4YI61</accession>
<evidence type="ECO:0000313" key="4">
    <source>
        <dbReference type="Proteomes" id="UP001056535"/>
    </source>
</evidence>
<name>A0ABY4YI61_9MICO</name>
<dbReference type="Proteomes" id="UP001056535">
    <property type="component" value="Chromosome"/>
</dbReference>
<comment type="similarity">
    <text evidence="1">Belongs to the PemK/MazF family.</text>
</comment>
<keyword evidence="4" id="KW-1185">Reference proteome</keyword>
<dbReference type="Gene3D" id="2.30.30.110">
    <property type="match status" value="1"/>
</dbReference>
<evidence type="ECO:0000313" key="3">
    <source>
        <dbReference type="EMBL" id="USQ75950.1"/>
    </source>
</evidence>
<protein>
    <submittedName>
        <fullName evidence="3">Type II toxin-antitoxin system PemK/MazF family toxin</fullName>
    </submittedName>
</protein>
<dbReference type="SUPFAM" id="SSF50118">
    <property type="entry name" value="Cell growth inhibitor/plasmid maintenance toxic component"/>
    <property type="match status" value="1"/>
</dbReference>
<dbReference type="Pfam" id="PF02452">
    <property type="entry name" value="PemK_toxin"/>
    <property type="match status" value="1"/>
</dbReference>
<dbReference type="InterPro" id="IPR003477">
    <property type="entry name" value="PemK-like"/>
</dbReference>
<sequence length="111" mass="12193">MLLTRGDVFEVPGPRRPVGHEQRGPRLGVVVQSDDLPLSTVLLAPTSRSAPPRFFRPLVHVAGEATCVLVEQLRTIDVSRLGRLVGHLDRDDRGAVDDALELVLALDLRTR</sequence>
<reference evidence="3" key="1">
    <citation type="submission" date="2022-06" db="EMBL/GenBank/DDBJ databases">
        <title>Ornithinimicrobium JY.X270.</title>
        <authorList>
            <person name="Huang Y."/>
        </authorList>
    </citation>
    <scope>NUCLEOTIDE SEQUENCE</scope>
    <source>
        <strain evidence="3">JY.X270</strain>
    </source>
</reference>
<evidence type="ECO:0000256" key="1">
    <source>
        <dbReference type="ARBA" id="ARBA00007521"/>
    </source>
</evidence>
<dbReference type="RefSeq" id="WP_252620531.1">
    <property type="nucleotide sequence ID" value="NZ_CP099490.1"/>
</dbReference>
<gene>
    <name evidence="3" type="ORF">NF557_15335</name>
</gene>